<name>A0AAE3N9K6_9BURK</name>
<reference evidence="2" key="1">
    <citation type="submission" date="2023-01" db="EMBL/GenBank/DDBJ databases">
        <title>Xenophilus mangrovi sp. nov., isolated from soil of Mangrove nature reserve.</title>
        <authorList>
            <person name="Xu S."/>
            <person name="Liu Z."/>
            <person name="Xu Y."/>
        </authorList>
    </citation>
    <scope>NUCLEOTIDE SEQUENCE</scope>
    <source>
        <strain evidence="2">YW8</strain>
    </source>
</reference>
<gene>
    <name evidence="2" type="ORF">PGB34_05050</name>
</gene>
<dbReference type="EMBL" id="JAQIPB010000002">
    <property type="protein sequence ID" value="MDA7415724.1"/>
    <property type="molecule type" value="Genomic_DNA"/>
</dbReference>
<organism evidence="2 3">
    <name type="scientific">Xenophilus arseniciresistens</name>
    <dbReference type="NCBI Taxonomy" id="1283306"/>
    <lineage>
        <taxon>Bacteria</taxon>
        <taxon>Pseudomonadati</taxon>
        <taxon>Pseudomonadota</taxon>
        <taxon>Betaproteobacteria</taxon>
        <taxon>Burkholderiales</taxon>
        <taxon>Comamonadaceae</taxon>
        <taxon>Xenophilus</taxon>
    </lineage>
</organism>
<sequence>MARQRTRPVGRAASQLSTPTTCAEEDNVSIALSAVGIRQLRVEALQPPYIAAVERDGSAPDFSGCDFDGASHLTDPRHDFEPRVRMLHQDRDWRLVGRVLPQFWRPQQVPVQVGRLHDRGFHLLQLLRRIDGQFREVLVLYPADGYWRLKPLPLAHLGDGVYGSSLLLGPVTQAGRPVVEISHVHIEPRPMRFHLRFAQGGSAVLRVVEASRARTAVDLRLNPAVPHTQPFAMLRSMHVAPDNADVSEVRWRDAARAGRHAPEQVMPLSQLNTLQVRSVVFGRSQPSRHNTSAPDIRLSGFAGGPARPAR</sequence>
<evidence type="ECO:0000313" key="2">
    <source>
        <dbReference type="EMBL" id="MDA7415724.1"/>
    </source>
</evidence>
<feature type="region of interest" description="Disordered" evidence="1">
    <location>
        <begin position="1"/>
        <end position="20"/>
    </location>
</feature>
<dbReference type="Proteomes" id="UP001212602">
    <property type="component" value="Unassembled WGS sequence"/>
</dbReference>
<feature type="region of interest" description="Disordered" evidence="1">
    <location>
        <begin position="283"/>
        <end position="310"/>
    </location>
</feature>
<accession>A0AAE3N9K6</accession>
<dbReference type="RefSeq" id="WP_271427003.1">
    <property type="nucleotide sequence ID" value="NZ_JAQIPB010000002.1"/>
</dbReference>
<evidence type="ECO:0000313" key="3">
    <source>
        <dbReference type="Proteomes" id="UP001212602"/>
    </source>
</evidence>
<comment type="caution">
    <text evidence="2">The sequence shown here is derived from an EMBL/GenBank/DDBJ whole genome shotgun (WGS) entry which is preliminary data.</text>
</comment>
<keyword evidence="3" id="KW-1185">Reference proteome</keyword>
<evidence type="ECO:0000256" key="1">
    <source>
        <dbReference type="SAM" id="MobiDB-lite"/>
    </source>
</evidence>
<feature type="compositionally biased region" description="Polar residues" evidence="1">
    <location>
        <begin position="284"/>
        <end position="293"/>
    </location>
</feature>
<proteinExistence type="predicted"/>
<protein>
    <submittedName>
        <fullName evidence="2">Uncharacterized protein</fullName>
    </submittedName>
</protein>
<dbReference type="AlphaFoldDB" id="A0AAE3N9K6"/>